<dbReference type="Gene3D" id="1.20.1250.20">
    <property type="entry name" value="MFS general substrate transporter like domains"/>
    <property type="match status" value="1"/>
</dbReference>
<keyword evidence="3 6" id="KW-0812">Transmembrane</keyword>
<dbReference type="Proteomes" id="UP000515153">
    <property type="component" value="Chromosome VI"/>
</dbReference>
<feature type="transmembrane region" description="Helical" evidence="6">
    <location>
        <begin position="409"/>
        <end position="429"/>
    </location>
</feature>
<dbReference type="PROSITE" id="PS50850">
    <property type="entry name" value="MFS"/>
    <property type="match status" value="1"/>
</dbReference>
<feature type="transmembrane region" description="Helical" evidence="6">
    <location>
        <begin position="276"/>
        <end position="294"/>
    </location>
</feature>
<dbReference type="InterPro" id="IPR036259">
    <property type="entry name" value="MFS_trans_sf"/>
</dbReference>
<evidence type="ECO:0000256" key="3">
    <source>
        <dbReference type="ARBA" id="ARBA00022692"/>
    </source>
</evidence>
<accession>A0A6P8APF0</accession>
<organism evidence="8 9">
    <name type="scientific">Pyricularia grisea</name>
    <name type="common">Crabgrass-specific blast fungus</name>
    <name type="synonym">Magnaporthe grisea</name>
    <dbReference type="NCBI Taxonomy" id="148305"/>
    <lineage>
        <taxon>Eukaryota</taxon>
        <taxon>Fungi</taxon>
        <taxon>Dikarya</taxon>
        <taxon>Ascomycota</taxon>
        <taxon>Pezizomycotina</taxon>
        <taxon>Sordariomycetes</taxon>
        <taxon>Sordariomycetidae</taxon>
        <taxon>Magnaporthales</taxon>
        <taxon>Pyriculariaceae</taxon>
        <taxon>Pyricularia</taxon>
    </lineage>
</organism>
<evidence type="ECO:0000259" key="7">
    <source>
        <dbReference type="PROSITE" id="PS50850"/>
    </source>
</evidence>
<evidence type="ECO:0000256" key="4">
    <source>
        <dbReference type="ARBA" id="ARBA00022989"/>
    </source>
</evidence>
<keyword evidence="4 6" id="KW-1133">Transmembrane helix</keyword>
<keyword evidence="5 6" id="KW-0472">Membrane</keyword>
<dbReference type="InterPro" id="IPR005828">
    <property type="entry name" value="MFS_sugar_transport-like"/>
</dbReference>
<reference evidence="9" key="2">
    <citation type="submission" date="2019-10" db="EMBL/GenBank/DDBJ databases">
        <authorList>
            <consortium name="NCBI Genome Project"/>
        </authorList>
    </citation>
    <scope>NUCLEOTIDE SEQUENCE</scope>
    <source>
        <strain evidence="9">NI907</strain>
    </source>
</reference>
<evidence type="ECO:0000256" key="5">
    <source>
        <dbReference type="ARBA" id="ARBA00023136"/>
    </source>
</evidence>
<sequence length="531" mass="58388">MFHFMKDRNVMLTSHLSSNMLLAALALGISVFSYGFEGGVLNTTQAMPKFIEMFGERDPATGKSALTPSQLAYLNSIPLITYAVGVVVASQLSERFGRKIVFLLMNSICMSGVAVSYTSTSYGQILAGRMMLQTHIGMEAALVPMYMAELVPSAIRGRMVASYTFSHIFANFISSIITNFTSKYPDHSSWRVPFAVIFTFPALALLLSVFLPESPRWLLRKGKQEEARAALWYLNSAQKEFNADEQIKLQRQALEESVEQGRWSDLFKGTNKKRTLTAIVAACSSMLTGMSFASNYGTVFLAQVNIMDAFTATMIKRAVLLLGPITVMTCIERLGRRKTFLSMGSLSAMSLLMMGVLGAIQPASDGLKRGIVAMSILFPYAYISSFGSIMQIVPSEISHISLRDKTSMVYWIVSDVANFAATFSLPYLLSEPYAALGAKVAFIYAATSVCFLVWAYFCYHELTGRSLEEVDELFAEGVPAWRSAKWVSTSKMGQLTAMENAKGDAGPVLSEKVVDQDAESARHVENGVDKN</sequence>
<dbReference type="SUPFAM" id="SSF103473">
    <property type="entry name" value="MFS general substrate transporter"/>
    <property type="match status" value="1"/>
</dbReference>
<feature type="transmembrane region" description="Helical" evidence="6">
    <location>
        <begin position="441"/>
        <end position="459"/>
    </location>
</feature>
<proteinExistence type="inferred from homology"/>
<dbReference type="KEGG" id="pgri:PgNI_11294"/>
<dbReference type="InterPro" id="IPR020846">
    <property type="entry name" value="MFS_dom"/>
</dbReference>
<comment type="subcellular location">
    <subcellularLocation>
        <location evidence="1">Membrane</location>
        <topology evidence="1">Multi-pass membrane protein</topology>
    </subcellularLocation>
</comment>
<reference evidence="9" key="3">
    <citation type="submission" date="2025-08" db="UniProtKB">
        <authorList>
            <consortium name="RefSeq"/>
        </authorList>
    </citation>
    <scope>IDENTIFICATION</scope>
    <source>
        <strain evidence="9">NI907</strain>
    </source>
</reference>
<dbReference type="AlphaFoldDB" id="A0A6P8APF0"/>
<keyword evidence="8" id="KW-1185">Reference proteome</keyword>
<evidence type="ECO:0000256" key="2">
    <source>
        <dbReference type="ARBA" id="ARBA00010992"/>
    </source>
</evidence>
<evidence type="ECO:0000256" key="1">
    <source>
        <dbReference type="ARBA" id="ARBA00004141"/>
    </source>
</evidence>
<protein>
    <recommendedName>
        <fullName evidence="7">Major facilitator superfamily (MFS) profile domain-containing protein</fullName>
    </recommendedName>
</protein>
<gene>
    <name evidence="9" type="ORF">PgNI_11294</name>
</gene>
<reference evidence="8 9" key="1">
    <citation type="journal article" date="2019" name="Mol. Biol. Evol.">
        <title>Blast fungal genomes show frequent chromosomal changes, gene gains and losses, and effector gene turnover.</title>
        <authorList>
            <person name="Gomez Luciano L.B."/>
            <person name="Jason Tsai I."/>
            <person name="Chuma I."/>
            <person name="Tosa Y."/>
            <person name="Chen Y.H."/>
            <person name="Li J.Y."/>
            <person name="Li M.Y."/>
            <person name="Jade Lu M.Y."/>
            <person name="Nakayashiki H."/>
            <person name="Li W.H."/>
        </authorList>
    </citation>
    <scope>NUCLEOTIDE SEQUENCE [LARGE SCALE GENOMIC DNA]</scope>
    <source>
        <strain evidence="8 9">NI907</strain>
    </source>
</reference>
<feature type="transmembrane region" description="Helical" evidence="6">
    <location>
        <begin position="192"/>
        <end position="211"/>
    </location>
</feature>
<dbReference type="PANTHER" id="PTHR48022:SF10">
    <property type="entry name" value="MAJOR FACILITATOR SUPERFAMILY (MFS) PROFILE DOMAIN-CONTAINING PROTEIN"/>
    <property type="match status" value="1"/>
</dbReference>
<feature type="transmembrane region" description="Helical" evidence="6">
    <location>
        <begin position="70"/>
        <end position="88"/>
    </location>
</feature>
<dbReference type="RefSeq" id="XP_030976768.1">
    <property type="nucleotide sequence ID" value="XM_031131264.1"/>
</dbReference>
<comment type="similarity">
    <text evidence="2">Belongs to the major facilitator superfamily. Sugar transporter (TC 2.A.1.1) family.</text>
</comment>
<feature type="transmembrane region" description="Helical" evidence="6">
    <location>
        <begin position="343"/>
        <end position="364"/>
    </location>
</feature>
<dbReference type="GO" id="GO:0016020">
    <property type="term" value="C:membrane"/>
    <property type="evidence" value="ECO:0007669"/>
    <property type="project" value="UniProtKB-SubCell"/>
</dbReference>
<dbReference type="InterPro" id="IPR050360">
    <property type="entry name" value="MFS_Sugar_Transporters"/>
</dbReference>
<dbReference type="InterPro" id="IPR005829">
    <property type="entry name" value="Sugar_transporter_CS"/>
</dbReference>
<feature type="transmembrane region" description="Helical" evidence="6">
    <location>
        <begin position="314"/>
        <end position="331"/>
    </location>
</feature>
<dbReference type="PROSITE" id="PS00216">
    <property type="entry name" value="SUGAR_TRANSPORT_1"/>
    <property type="match status" value="1"/>
</dbReference>
<evidence type="ECO:0000313" key="9">
    <source>
        <dbReference type="RefSeq" id="XP_030976768.1"/>
    </source>
</evidence>
<dbReference type="GeneID" id="41966169"/>
<feature type="transmembrane region" description="Helical" evidence="6">
    <location>
        <begin position="370"/>
        <end position="389"/>
    </location>
</feature>
<evidence type="ECO:0000256" key="6">
    <source>
        <dbReference type="SAM" id="Phobius"/>
    </source>
</evidence>
<feature type="domain" description="Major facilitator superfamily (MFS) profile" evidence="7">
    <location>
        <begin position="23"/>
        <end position="463"/>
    </location>
</feature>
<feature type="transmembrane region" description="Helical" evidence="6">
    <location>
        <begin position="100"/>
        <end position="118"/>
    </location>
</feature>
<evidence type="ECO:0000313" key="8">
    <source>
        <dbReference type="Proteomes" id="UP000515153"/>
    </source>
</evidence>
<dbReference type="Pfam" id="PF00083">
    <property type="entry name" value="Sugar_tr"/>
    <property type="match status" value="1"/>
</dbReference>
<dbReference type="OrthoDB" id="6612291at2759"/>
<dbReference type="PANTHER" id="PTHR48022">
    <property type="entry name" value="PLASTIDIC GLUCOSE TRANSPORTER 4"/>
    <property type="match status" value="1"/>
</dbReference>
<name>A0A6P8APF0_PYRGI</name>
<dbReference type="GO" id="GO:0005351">
    <property type="term" value="F:carbohydrate:proton symporter activity"/>
    <property type="evidence" value="ECO:0007669"/>
    <property type="project" value="TreeGrafter"/>
</dbReference>